<dbReference type="RefSeq" id="WP_376861945.1">
    <property type="nucleotide sequence ID" value="NZ_JBHSLA010000007.1"/>
</dbReference>
<proteinExistence type="predicted"/>
<reference evidence="3" key="1">
    <citation type="journal article" date="2019" name="Int. J. Syst. Evol. Microbiol.">
        <title>The Global Catalogue of Microorganisms (GCM) 10K type strain sequencing project: providing services to taxonomists for standard genome sequencing and annotation.</title>
        <authorList>
            <consortium name="The Broad Institute Genomics Platform"/>
            <consortium name="The Broad Institute Genome Sequencing Center for Infectious Disease"/>
            <person name="Wu L."/>
            <person name="Ma J."/>
        </authorList>
    </citation>
    <scope>NUCLEOTIDE SEQUENCE [LARGE SCALE GENOMIC DNA]</scope>
    <source>
        <strain evidence="3">JCM 17978</strain>
    </source>
</reference>
<dbReference type="PROSITE" id="PS51257">
    <property type="entry name" value="PROKAR_LIPOPROTEIN"/>
    <property type="match status" value="1"/>
</dbReference>
<evidence type="ECO:0008006" key="4">
    <source>
        <dbReference type="Google" id="ProtNLM"/>
    </source>
</evidence>
<keyword evidence="3" id="KW-1185">Reference proteome</keyword>
<comment type="caution">
    <text evidence="2">The sequence shown here is derived from an EMBL/GenBank/DDBJ whole genome shotgun (WGS) entry which is preliminary data.</text>
</comment>
<feature type="signal peptide" evidence="1">
    <location>
        <begin position="1"/>
        <end position="22"/>
    </location>
</feature>
<feature type="chain" id="PRO_5047303927" description="DUF4843 domain-containing protein" evidence="1">
    <location>
        <begin position="23"/>
        <end position="218"/>
    </location>
</feature>
<dbReference type="EMBL" id="JBHSLA010000007">
    <property type="protein sequence ID" value="MFC5196473.1"/>
    <property type="molecule type" value="Genomic_DNA"/>
</dbReference>
<organism evidence="2 3">
    <name type="scientific">Bizionia hallyeonensis</name>
    <dbReference type="NCBI Taxonomy" id="1123757"/>
    <lineage>
        <taxon>Bacteria</taxon>
        <taxon>Pseudomonadati</taxon>
        <taxon>Bacteroidota</taxon>
        <taxon>Flavobacteriia</taxon>
        <taxon>Flavobacteriales</taxon>
        <taxon>Flavobacteriaceae</taxon>
        <taxon>Bizionia</taxon>
    </lineage>
</organism>
<gene>
    <name evidence="2" type="ORF">ACFPH8_14120</name>
</gene>
<protein>
    <recommendedName>
        <fullName evidence="4">DUF4843 domain-containing protein</fullName>
    </recommendedName>
</protein>
<dbReference type="Proteomes" id="UP001596162">
    <property type="component" value="Unassembled WGS sequence"/>
</dbReference>
<keyword evidence="1" id="KW-0732">Signal</keyword>
<sequence length="218" mass="24439">MRKNFFVLASFILVLVTVFSCDDDDNLNNGNDNQIVLTTENNLYEGDLYTLYLEREITNTENAIAEFQFYIDNNQGTPEIELQLEEAEQQLGTLNTNLAIQMGIEAEYVLPPRVPRRPPNPPNPPSPCIGCVPLAGSFSFITITPDIVNLNIRILDFSTEEEVETVVFNSFNPAENYNGVVSIQPASLNNFTGQVILIIEREDINGDTTSYSLNANFY</sequence>
<accession>A0ABW0CB46</accession>
<name>A0ABW0CB46_9FLAO</name>
<evidence type="ECO:0000313" key="2">
    <source>
        <dbReference type="EMBL" id="MFC5196473.1"/>
    </source>
</evidence>
<evidence type="ECO:0000256" key="1">
    <source>
        <dbReference type="SAM" id="SignalP"/>
    </source>
</evidence>
<evidence type="ECO:0000313" key="3">
    <source>
        <dbReference type="Proteomes" id="UP001596162"/>
    </source>
</evidence>